<dbReference type="InterPro" id="IPR043128">
    <property type="entry name" value="Rev_trsase/Diguanyl_cyclase"/>
</dbReference>
<protein>
    <submittedName>
        <fullName evidence="3">Diguanylate cyclase (GGDEF) domain-containing protein</fullName>
    </submittedName>
</protein>
<dbReference type="PANTHER" id="PTHR45138">
    <property type="entry name" value="REGULATORY COMPONENTS OF SENSORY TRANSDUCTION SYSTEM"/>
    <property type="match status" value="1"/>
</dbReference>
<dbReference type="SUPFAM" id="SSF55073">
    <property type="entry name" value="Nucleotide cyclase"/>
    <property type="match status" value="1"/>
</dbReference>
<sequence>MAIARGLRARQPRAAARSLVLMIAVSAGVLAVVSTFGANAASAVTVGATWAGVAFLVVLAAVVRRTEPGRLDRAGVFVAVGIAGVAMVCVLNWITEDTSAGAQAFLAFPVLWAASHLRRTAVAVVTAAAVVANAVVVPLLVPLETALSDVLLTGVVLAVVASMLERAGSVQERLVEALEQQATVDTLTGLVNRRVFDDALAVALDGRRAGPAEGTALMLLDVDSFKQINDVHGHPVGDDALVHLAGIIRRQIRAGDAVLSRLGGDELAVLLPGCSADVAVDRAGALLESVLSTPLTLPDGSLLAMSVSVGVAHSGGRAPGMREFYAAADRALYRAKRGGRGRVEVAPV</sequence>
<dbReference type="InterPro" id="IPR000160">
    <property type="entry name" value="GGDEF_dom"/>
</dbReference>
<dbReference type="GO" id="GO:0052621">
    <property type="term" value="F:diguanylate cyclase activity"/>
    <property type="evidence" value="ECO:0007669"/>
    <property type="project" value="TreeGrafter"/>
</dbReference>
<evidence type="ECO:0000313" key="4">
    <source>
        <dbReference type="Proteomes" id="UP000184471"/>
    </source>
</evidence>
<dbReference type="InterPro" id="IPR029787">
    <property type="entry name" value="Nucleotide_cyclase"/>
</dbReference>
<evidence type="ECO:0000259" key="2">
    <source>
        <dbReference type="PROSITE" id="PS50887"/>
    </source>
</evidence>
<accession>A0A1M5D085</accession>
<feature type="transmembrane region" description="Helical" evidence="1">
    <location>
        <begin position="44"/>
        <end position="63"/>
    </location>
</feature>
<evidence type="ECO:0000256" key="1">
    <source>
        <dbReference type="SAM" id="Phobius"/>
    </source>
</evidence>
<keyword evidence="1" id="KW-0472">Membrane</keyword>
<proteinExistence type="predicted"/>
<keyword evidence="1" id="KW-1133">Transmembrane helix</keyword>
<keyword evidence="1" id="KW-0812">Transmembrane</keyword>
<feature type="transmembrane region" description="Helical" evidence="1">
    <location>
        <begin position="75"/>
        <end position="94"/>
    </location>
</feature>
<dbReference type="Gene3D" id="3.30.70.270">
    <property type="match status" value="1"/>
</dbReference>
<gene>
    <name evidence="3" type="ORF">SAMN05444351_0161</name>
</gene>
<dbReference type="CDD" id="cd01949">
    <property type="entry name" value="GGDEF"/>
    <property type="match status" value="1"/>
</dbReference>
<keyword evidence="4" id="KW-1185">Reference proteome</keyword>
<dbReference type="STRING" id="1070870.SAMN05444351_0161"/>
<dbReference type="PANTHER" id="PTHR45138:SF9">
    <property type="entry name" value="DIGUANYLATE CYCLASE DGCM-RELATED"/>
    <property type="match status" value="1"/>
</dbReference>
<organism evidence="3 4">
    <name type="scientific">Geodermatophilus nigrescens</name>
    <dbReference type="NCBI Taxonomy" id="1070870"/>
    <lineage>
        <taxon>Bacteria</taxon>
        <taxon>Bacillati</taxon>
        <taxon>Actinomycetota</taxon>
        <taxon>Actinomycetes</taxon>
        <taxon>Geodermatophilales</taxon>
        <taxon>Geodermatophilaceae</taxon>
        <taxon>Geodermatophilus</taxon>
    </lineage>
</organism>
<reference evidence="3 4" key="1">
    <citation type="submission" date="2016-11" db="EMBL/GenBank/DDBJ databases">
        <authorList>
            <person name="Jaros S."/>
            <person name="Januszkiewicz K."/>
            <person name="Wedrychowicz H."/>
        </authorList>
    </citation>
    <scope>NUCLEOTIDE SEQUENCE [LARGE SCALE GENOMIC DNA]</scope>
    <source>
        <strain evidence="3 4">DSM 45408</strain>
    </source>
</reference>
<feature type="transmembrane region" description="Helical" evidence="1">
    <location>
        <begin position="20"/>
        <end position="38"/>
    </location>
</feature>
<dbReference type="AlphaFoldDB" id="A0A1M5D085"/>
<evidence type="ECO:0000313" key="3">
    <source>
        <dbReference type="EMBL" id="SHF60212.1"/>
    </source>
</evidence>
<dbReference type="GO" id="GO:0043709">
    <property type="term" value="P:cell adhesion involved in single-species biofilm formation"/>
    <property type="evidence" value="ECO:0007669"/>
    <property type="project" value="TreeGrafter"/>
</dbReference>
<dbReference type="Pfam" id="PF00990">
    <property type="entry name" value="GGDEF"/>
    <property type="match status" value="1"/>
</dbReference>
<dbReference type="EMBL" id="FQVX01000001">
    <property type="protein sequence ID" value="SHF60212.1"/>
    <property type="molecule type" value="Genomic_DNA"/>
</dbReference>
<name>A0A1M5D085_9ACTN</name>
<dbReference type="Proteomes" id="UP000184471">
    <property type="component" value="Unassembled WGS sequence"/>
</dbReference>
<dbReference type="RefSeq" id="WP_245794220.1">
    <property type="nucleotide sequence ID" value="NZ_FQVX01000001.1"/>
</dbReference>
<feature type="transmembrane region" description="Helical" evidence="1">
    <location>
        <begin position="122"/>
        <end position="140"/>
    </location>
</feature>
<dbReference type="InterPro" id="IPR050469">
    <property type="entry name" value="Diguanylate_Cyclase"/>
</dbReference>
<feature type="transmembrane region" description="Helical" evidence="1">
    <location>
        <begin position="100"/>
        <end position="117"/>
    </location>
</feature>
<dbReference type="SMART" id="SM00267">
    <property type="entry name" value="GGDEF"/>
    <property type="match status" value="1"/>
</dbReference>
<dbReference type="PROSITE" id="PS50887">
    <property type="entry name" value="GGDEF"/>
    <property type="match status" value="1"/>
</dbReference>
<dbReference type="NCBIfam" id="TIGR00254">
    <property type="entry name" value="GGDEF"/>
    <property type="match status" value="1"/>
</dbReference>
<feature type="domain" description="GGDEF" evidence="2">
    <location>
        <begin position="213"/>
        <end position="348"/>
    </location>
</feature>
<dbReference type="GO" id="GO:0005886">
    <property type="term" value="C:plasma membrane"/>
    <property type="evidence" value="ECO:0007669"/>
    <property type="project" value="TreeGrafter"/>
</dbReference>
<dbReference type="GO" id="GO:1902201">
    <property type="term" value="P:negative regulation of bacterial-type flagellum-dependent cell motility"/>
    <property type="evidence" value="ECO:0007669"/>
    <property type="project" value="TreeGrafter"/>
</dbReference>